<feature type="binding site" evidence="15">
    <location>
        <position position="130"/>
    </location>
    <ligand>
        <name>Zn(2+)</name>
        <dbReference type="ChEBI" id="CHEBI:29105"/>
    </ligand>
</feature>
<dbReference type="CDD" id="cd02800">
    <property type="entry name" value="tRNA_bind_EcMetRS_like"/>
    <property type="match status" value="1"/>
</dbReference>
<evidence type="ECO:0000256" key="5">
    <source>
        <dbReference type="ARBA" id="ARBA00022555"/>
    </source>
</evidence>
<dbReference type="Gene3D" id="2.170.220.10">
    <property type="match status" value="1"/>
</dbReference>
<dbReference type="AlphaFoldDB" id="Q1MP40"/>
<proteinExistence type="inferred from homology"/>
<evidence type="ECO:0000256" key="13">
    <source>
        <dbReference type="ARBA" id="ARBA00023146"/>
    </source>
</evidence>
<evidence type="ECO:0000313" key="18">
    <source>
        <dbReference type="Proteomes" id="UP000002430"/>
    </source>
</evidence>
<keyword evidence="11 15" id="KW-0694">RNA-binding</keyword>
<keyword evidence="10 15" id="KW-0067">ATP-binding</keyword>
<dbReference type="InterPro" id="IPR032678">
    <property type="entry name" value="tRNA-synt_1_cat_dom"/>
</dbReference>
<feature type="short sequence motif" description="'KMSKS' region" evidence="15">
    <location>
        <begin position="296"/>
        <end position="300"/>
    </location>
</feature>
<protein>
    <recommendedName>
        <fullName evidence="15">Methionine--tRNA ligase</fullName>
        <ecNumber evidence="15">6.1.1.10</ecNumber>
    </recommendedName>
    <alternativeName>
        <fullName evidence="15">Methionyl-tRNA synthetase</fullName>
        <shortName evidence="15">MetRS</shortName>
    </alternativeName>
</protein>
<keyword evidence="7 15" id="KW-0479">Metal-binding</keyword>
<comment type="similarity">
    <text evidence="15">Belongs to the class-I aminoacyl-tRNA synthetase family. MetG type 2A subfamily.</text>
</comment>
<evidence type="ECO:0000256" key="8">
    <source>
        <dbReference type="ARBA" id="ARBA00022741"/>
    </source>
</evidence>
<reference evidence="17 18" key="1">
    <citation type="submission" date="2005-11" db="EMBL/GenBank/DDBJ databases">
        <title>The complete genome sequence of Lawsonia intracellularis: the causative agent of proliferative enteropathy.</title>
        <authorList>
            <person name="Kaur K."/>
            <person name="Zhang Q."/>
            <person name="Beckler D."/>
            <person name="Munir S."/>
            <person name="Li L."/>
            <person name="Kinsley K."/>
            <person name="Herron L."/>
            <person name="Peterson A."/>
            <person name="May B."/>
            <person name="Singh S."/>
            <person name="Gebhart C."/>
            <person name="Kapur V."/>
        </authorList>
    </citation>
    <scope>NUCLEOTIDE SEQUENCE [LARGE SCALE GENOMIC DNA]</scope>
    <source>
        <strain evidence="17 18">PHE/MN1-00</strain>
    </source>
</reference>
<keyword evidence="12 15" id="KW-0648">Protein biosynthesis</keyword>
<evidence type="ECO:0000256" key="10">
    <source>
        <dbReference type="ARBA" id="ARBA00022840"/>
    </source>
</evidence>
<dbReference type="InterPro" id="IPR014729">
    <property type="entry name" value="Rossmann-like_a/b/a_fold"/>
</dbReference>
<dbReference type="InterPro" id="IPR015413">
    <property type="entry name" value="Methionyl/Leucyl_tRNA_Synth"/>
</dbReference>
<comment type="cofactor">
    <cofactor evidence="15">
        <name>Zn(2+)</name>
        <dbReference type="ChEBI" id="CHEBI:29105"/>
    </cofactor>
    <text evidence="15">Binds 1 zinc ion per subunit.</text>
</comment>
<dbReference type="SUPFAM" id="SSF47323">
    <property type="entry name" value="Anticodon-binding domain of a subclass of class I aminoacyl-tRNA synthetases"/>
    <property type="match status" value="1"/>
</dbReference>
<comment type="subcellular location">
    <subcellularLocation>
        <location evidence="2 15">Cytoplasm</location>
    </subcellularLocation>
</comment>
<dbReference type="eggNOG" id="COG0073">
    <property type="taxonomic scope" value="Bacteria"/>
</dbReference>
<feature type="binding site" evidence="15">
    <location>
        <position position="147"/>
    </location>
    <ligand>
        <name>Zn(2+)</name>
        <dbReference type="ChEBI" id="CHEBI:29105"/>
    </ligand>
</feature>
<dbReference type="HOGENOM" id="CLU_009710_9_4_7"/>
<dbReference type="GO" id="GO:0046872">
    <property type="term" value="F:metal ion binding"/>
    <property type="evidence" value="ECO:0007669"/>
    <property type="project" value="UniProtKB-KW"/>
</dbReference>
<comment type="caution">
    <text evidence="15">Lacks conserved residue(s) required for the propagation of feature annotation.</text>
</comment>
<evidence type="ECO:0000256" key="7">
    <source>
        <dbReference type="ARBA" id="ARBA00022723"/>
    </source>
</evidence>
<evidence type="ECO:0000256" key="4">
    <source>
        <dbReference type="ARBA" id="ARBA00022490"/>
    </source>
</evidence>
<dbReference type="CDD" id="cd00814">
    <property type="entry name" value="MetRS_core"/>
    <property type="match status" value="1"/>
</dbReference>
<dbReference type="KEGG" id="lip:LI1183"/>
<name>Q1MP40_LAWIP</name>
<dbReference type="Pfam" id="PF09334">
    <property type="entry name" value="tRNA-synt_1g"/>
    <property type="match status" value="1"/>
</dbReference>
<dbReference type="GO" id="GO:0005524">
    <property type="term" value="F:ATP binding"/>
    <property type="evidence" value="ECO:0007669"/>
    <property type="project" value="UniProtKB-UniRule"/>
</dbReference>
<feature type="domain" description="TRNA-binding" evidence="16">
    <location>
        <begin position="550"/>
        <end position="651"/>
    </location>
</feature>
<dbReference type="InterPro" id="IPR004495">
    <property type="entry name" value="Met-tRNA-synth_bsu_C"/>
</dbReference>
<dbReference type="Pfam" id="PF01406">
    <property type="entry name" value="tRNA-synt_1e"/>
    <property type="match status" value="1"/>
</dbReference>
<dbReference type="Gene3D" id="2.40.50.140">
    <property type="entry name" value="Nucleic acid-binding proteins"/>
    <property type="match status" value="1"/>
</dbReference>
<dbReference type="InterPro" id="IPR012340">
    <property type="entry name" value="NA-bd_OB-fold"/>
</dbReference>
<dbReference type="EMBL" id="AM180252">
    <property type="protein sequence ID" value="CAJ55237.1"/>
    <property type="molecule type" value="Genomic_DNA"/>
</dbReference>
<dbReference type="EC" id="6.1.1.10" evidence="15"/>
<evidence type="ECO:0000256" key="9">
    <source>
        <dbReference type="ARBA" id="ARBA00022833"/>
    </source>
</evidence>
<keyword evidence="18" id="KW-1185">Reference proteome</keyword>
<dbReference type="PANTHER" id="PTHR43326:SF1">
    <property type="entry name" value="METHIONINE--TRNA LIGASE, MITOCHONDRIAL"/>
    <property type="match status" value="1"/>
</dbReference>
<dbReference type="InterPro" id="IPR002547">
    <property type="entry name" value="tRNA-bd_dom"/>
</dbReference>
<feature type="binding site" evidence="15">
    <location>
        <position position="144"/>
    </location>
    <ligand>
        <name>Zn(2+)</name>
        <dbReference type="ChEBI" id="CHEBI:29105"/>
    </ligand>
</feature>
<dbReference type="STRING" id="363253.LI1183"/>
<keyword evidence="5 15" id="KW-0820">tRNA-binding</keyword>
<evidence type="ECO:0000256" key="3">
    <source>
        <dbReference type="ARBA" id="ARBA00011738"/>
    </source>
</evidence>
<evidence type="ECO:0000256" key="1">
    <source>
        <dbReference type="ARBA" id="ARBA00003314"/>
    </source>
</evidence>
<dbReference type="NCBIfam" id="TIGR00399">
    <property type="entry name" value="metG_C_term"/>
    <property type="match status" value="1"/>
</dbReference>
<dbReference type="HAMAP" id="MF_01228">
    <property type="entry name" value="Met_tRNA_synth_type2"/>
    <property type="match status" value="1"/>
</dbReference>
<feature type="binding site" evidence="15">
    <location>
        <position position="127"/>
    </location>
    <ligand>
        <name>Zn(2+)</name>
        <dbReference type="ChEBI" id="CHEBI:29105"/>
    </ligand>
</feature>
<evidence type="ECO:0000256" key="12">
    <source>
        <dbReference type="ARBA" id="ARBA00022917"/>
    </source>
</evidence>
<dbReference type="InterPro" id="IPR041872">
    <property type="entry name" value="Anticodon_Met"/>
</dbReference>
<dbReference type="GO" id="GO:0005737">
    <property type="term" value="C:cytoplasm"/>
    <property type="evidence" value="ECO:0007669"/>
    <property type="project" value="UniProtKB-SubCell"/>
</dbReference>
<keyword evidence="8 15" id="KW-0547">Nucleotide-binding</keyword>
<dbReference type="InterPro" id="IPR014758">
    <property type="entry name" value="Met-tRNA_synth"/>
</dbReference>
<evidence type="ECO:0000256" key="2">
    <source>
        <dbReference type="ARBA" id="ARBA00004496"/>
    </source>
</evidence>
<dbReference type="OrthoDB" id="9810191at2"/>
<dbReference type="Gene3D" id="1.10.730.10">
    <property type="entry name" value="Isoleucyl-tRNA Synthetase, Domain 1"/>
    <property type="match status" value="1"/>
</dbReference>
<dbReference type="FunFam" id="2.40.50.140:FF:000042">
    <property type="entry name" value="Methionine--tRNA ligase"/>
    <property type="match status" value="1"/>
</dbReference>
<sequence length="651" mass="75001">MSSTYYISTPIYYVNARPHLGHAYSTIVADVLQRFYSILGEKTFFLTGTDEHGEKIIQAAEAAGYSTQEFVDSISRQFQNLWPQLNITYDAFIRTTDLQHKEAVQKFLQHIYDAGDIYFGEFGGYYCLGCERFYTEKELEDGFCPQHKTKPEFIEEQNYFFKMSKYLSWLIEYLQQHPNLIRPERYKNEVLSLLESGALEDLCISRPKTRLPWGIELPFDTNYVCYVWFDALISYISALNWPTGEYYKTFWPGEHLIAKDILKPHAVFWPTMLKSAGLPMYKHLNVHGYWLNRDTKMSKSLNNAIDPITLIQQYGLDAFRYFLIREMNFGSDANFSEESLKHRINSDLANDLGNLFNRVLSMSTKYFKSLLPEAKEYTEPDMQLRQLTENAQYNYIQLMKNMRLSQAVEALWELIRALNKYIDTQAPWKLFKEGQTDRLKTVIRLTLECMRKVAISLWPIMPEITITMLKQLGISTSKSKKYGNIPTTCINNDIHAWEQLTTGTMLAPTSNLFPRIELKEEISDKENKMSFQSNGSQPSIYEQEEISFNDLQKVEIRIGTIVEASKHPNADNLLCFSIDIGENKPRQILSGIAQQYTPESMLGKQVCVVTNLAPKKIRGIESQGMILFAKTPSGLSLVTVESPVPTGSIVS</sequence>
<evidence type="ECO:0000256" key="6">
    <source>
        <dbReference type="ARBA" id="ARBA00022598"/>
    </source>
</evidence>
<dbReference type="Pfam" id="PF01588">
    <property type="entry name" value="tRNA_bind"/>
    <property type="match status" value="1"/>
</dbReference>
<dbReference type="GO" id="GO:0000049">
    <property type="term" value="F:tRNA binding"/>
    <property type="evidence" value="ECO:0007669"/>
    <property type="project" value="UniProtKB-UniRule"/>
</dbReference>
<dbReference type="NCBIfam" id="NF008900">
    <property type="entry name" value="PRK12267.1"/>
    <property type="match status" value="1"/>
</dbReference>
<evidence type="ECO:0000256" key="15">
    <source>
        <dbReference type="HAMAP-Rule" id="MF_01228"/>
    </source>
</evidence>
<comment type="catalytic activity">
    <reaction evidence="14 15">
        <text>tRNA(Met) + L-methionine + ATP = L-methionyl-tRNA(Met) + AMP + diphosphate</text>
        <dbReference type="Rhea" id="RHEA:13481"/>
        <dbReference type="Rhea" id="RHEA-COMP:9667"/>
        <dbReference type="Rhea" id="RHEA-COMP:9698"/>
        <dbReference type="ChEBI" id="CHEBI:30616"/>
        <dbReference type="ChEBI" id="CHEBI:33019"/>
        <dbReference type="ChEBI" id="CHEBI:57844"/>
        <dbReference type="ChEBI" id="CHEBI:78442"/>
        <dbReference type="ChEBI" id="CHEBI:78530"/>
        <dbReference type="ChEBI" id="CHEBI:456215"/>
        <dbReference type="EC" id="6.1.1.10"/>
    </reaction>
</comment>
<dbReference type="NCBIfam" id="TIGR00398">
    <property type="entry name" value="metG"/>
    <property type="match status" value="1"/>
</dbReference>
<keyword evidence="4 15" id="KW-0963">Cytoplasm</keyword>
<organism evidence="17 18">
    <name type="scientific">Lawsonia intracellularis (strain PHE/MN1-00)</name>
    <dbReference type="NCBI Taxonomy" id="363253"/>
    <lineage>
        <taxon>Bacteria</taxon>
        <taxon>Pseudomonadati</taxon>
        <taxon>Thermodesulfobacteriota</taxon>
        <taxon>Desulfovibrionia</taxon>
        <taxon>Desulfovibrionales</taxon>
        <taxon>Desulfovibrionaceae</taxon>
        <taxon>Lawsonia</taxon>
    </lineage>
</organism>
<dbReference type="eggNOG" id="COG0143">
    <property type="taxonomic scope" value="Bacteria"/>
</dbReference>
<dbReference type="PROSITE" id="PS50886">
    <property type="entry name" value="TRBD"/>
    <property type="match status" value="1"/>
</dbReference>
<keyword evidence="6 15" id="KW-0436">Ligase</keyword>
<dbReference type="RefSeq" id="WP_011527261.1">
    <property type="nucleotide sequence ID" value="NC_008011.1"/>
</dbReference>
<accession>Q1MP40</accession>
<dbReference type="InterPro" id="IPR009080">
    <property type="entry name" value="tRNAsynth_Ia_anticodon-bd"/>
</dbReference>
<evidence type="ECO:0000259" key="16">
    <source>
        <dbReference type="PROSITE" id="PS50886"/>
    </source>
</evidence>
<dbReference type="InterPro" id="IPR033911">
    <property type="entry name" value="MetRS_core"/>
</dbReference>
<comment type="subunit">
    <text evidence="3 15">Homodimer.</text>
</comment>
<dbReference type="SUPFAM" id="SSF50249">
    <property type="entry name" value="Nucleic acid-binding proteins"/>
    <property type="match status" value="1"/>
</dbReference>
<feature type="short sequence motif" description="'HIGH' region" evidence="15">
    <location>
        <begin position="12"/>
        <end position="22"/>
    </location>
</feature>
<evidence type="ECO:0000313" key="17">
    <source>
        <dbReference type="EMBL" id="CAJ55237.1"/>
    </source>
</evidence>
<dbReference type="InterPro" id="IPR023457">
    <property type="entry name" value="Met-tRNA_synth_2"/>
</dbReference>
<keyword evidence="9 15" id="KW-0862">Zinc</keyword>
<dbReference type="PANTHER" id="PTHR43326">
    <property type="entry name" value="METHIONYL-TRNA SYNTHETASE"/>
    <property type="match status" value="1"/>
</dbReference>
<gene>
    <name evidence="15 17" type="primary">metG</name>
    <name evidence="17" type="ordered locus">LI1183</name>
</gene>
<dbReference type="Pfam" id="PF19303">
    <property type="entry name" value="Anticodon_3"/>
    <property type="match status" value="1"/>
</dbReference>
<dbReference type="CDD" id="cd07957">
    <property type="entry name" value="Anticodon_Ia_Met"/>
    <property type="match status" value="1"/>
</dbReference>
<evidence type="ECO:0000256" key="14">
    <source>
        <dbReference type="ARBA" id="ARBA00047364"/>
    </source>
</evidence>
<comment type="function">
    <text evidence="1 15">Is required not only for elongation of protein synthesis but also for the initiation of all mRNA translation through initiator tRNA(fMet) aminoacylation.</text>
</comment>
<keyword evidence="13 15" id="KW-0030">Aminoacyl-tRNA synthetase</keyword>
<dbReference type="Proteomes" id="UP000002430">
    <property type="component" value="Chromosome"/>
</dbReference>
<dbReference type="GO" id="GO:0004825">
    <property type="term" value="F:methionine-tRNA ligase activity"/>
    <property type="evidence" value="ECO:0007669"/>
    <property type="project" value="UniProtKB-UniRule"/>
</dbReference>
<dbReference type="SUPFAM" id="SSF52374">
    <property type="entry name" value="Nucleotidylyl transferase"/>
    <property type="match status" value="1"/>
</dbReference>
<dbReference type="FunFam" id="2.170.220.10:FF:000003">
    <property type="entry name" value="Methionine--tRNA ligase"/>
    <property type="match status" value="1"/>
</dbReference>
<evidence type="ECO:0000256" key="11">
    <source>
        <dbReference type="ARBA" id="ARBA00022884"/>
    </source>
</evidence>
<dbReference type="PRINTS" id="PR01041">
    <property type="entry name" value="TRNASYNTHMET"/>
</dbReference>
<dbReference type="GO" id="GO:0006431">
    <property type="term" value="P:methionyl-tRNA aminoacylation"/>
    <property type="evidence" value="ECO:0007669"/>
    <property type="project" value="UniProtKB-UniRule"/>
</dbReference>
<dbReference type="Gene3D" id="3.40.50.620">
    <property type="entry name" value="HUPs"/>
    <property type="match status" value="1"/>
</dbReference>